<dbReference type="EMBL" id="LIUT01000001">
    <property type="protein sequence ID" value="KOR88798.1"/>
    <property type="molecule type" value="Genomic_DNA"/>
</dbReference>
<proteinExistence type="predicted"/>
<dbReference type="InterPro" id="IPR019615">
    <property type="entry name" value="DUF2487"/>
</dbReference>
<comment type="caution">
    <text evidence="1">The sequence shown here is derived from an EMBL/GenBank/DDBJ whole genome shotgun (WGS) entry which is preliminary data.</text>
</comment>
<dbReference type="Pfam" id="PF10673">
    <property type="entry name" value="DUF2487"/>
    <property type="match status" value="1"/>
</dbReference>
<reference evidence="2" key="1">
    <citation type="submission" date="2015-08" db="EMBL/GenBank/DDBJ databases">
        <title>Genome sequencing project for genomic taxonomy and phylogenomics of Bacillus-like bacteria.</title>
        <authorList>
            <person name="Liu B."/>
            <person name="Wang J."/>
            <person name="Zhu Y."/>
            <person name="Liu G."/>
            <person name="Chen Q."/>
            <person name="Chen Z."/>
            <person name="Lan J."/>
            <person name="Che J."/>
            <person name="Ge C."/>
            <person name="Shi H."/>
            <person name="Pan Z."/>
            <person name="Liu X."/>
        </authorList>
    </citation>
    <scope>NUCLEOTIDE SEQUENCE [LARGE SCALE GENOMIC DNA]</scope>
    <source>
        <strain evidence="2">FJAT-22460</strain>
    </source>
</reference>
<sequence>MKFSEVDEQTWPELMPFYDTCLIPYTGLTGLETPWETTAALERLRDFMDLAEIPFKGRLVTYPAIQYGKTDDIQLLNEVCHNVKSIGFKFVIVMTVDTILSEEQVTESTLVLSQRRLEGIDGISLPALISSRISEMWQQESRVEL</sequence>
<dbReference type="OrthoDB" id="2678750at2"/>
<accession>A0A0M1P2T4</accession>
<name>A0A0M1P2T4_9BACL</name>
<evidence type="ECO:0000313" key="1">
    <source>
        <dbReference type="EMBL" id="KOR88798.1"/>
    </source>
</evidence>
<organism evidence="1 2">
    <name type="scientific">Paenibacillus solani</name>
    <dbReference type="NCBI Taxonomy" id="1705565"/>
    <lineage>
        <taxon>Bacteria</taxon>
        <taxon>Bacillati</taxon>
        <taxon>Bacillota</taxon>
        <taxon>Bacilli</taxon>
        <taxon>Bacillales</taxon>
        <taxon>Paenibacillaceae</taxon>
        <taxon>Paenibacillus</taxon>
    </lineage>
</organism>
<evidence type="ECO:0008006" key="3">
    <source>
        <dbReference type="Google" id="ProtNLM"/>
    </source>
</evidence>
<keyword evidence="2" id="KW-1185">Reference proteome</keyword>
<evidence type="ECO:0000313" key="2">
    <source>
        <dbReference type="Proteomes" id="UP000036932"/>
    </source>
</evidence>
<dbReference type="Proteomes" id="UP000036932">
    <property type="component" value="Unassembled WGS sequence"/>
</dbReference>
<dbReference type="AlphaFoldDB" id="A0A0M1P2T4"/>
<dbReference type="PATRIC" id="fig|1705565.3.peg.3150"/>
<gene>
    <name evidence="1" type="ORF">AM231_06245</name>
</gene>
<protein>
    <recommendedName>
        <fullName evidence="3">DUF2487 domain-containing protein</fullName>
    </recommendedName>
</protein>
<dbReference type="RefSeq" id="WP_054401716.1">
    <property type="nucleotide sequence ID" value="NZ_LIUT01000001.1"/>
</dbReference>